<comment type="caution">
    <text evidence="5">The sequence shown here is derived from an EMBL/GenBank/DDBJ whole genome shotgun (WGS) entry which is preliminary data.</text>
</comment>
<dbReference type="PROSITE" id="PS51063">
    <property type="entry name" value="HTH_CRP_2"/>
    <property type="match status" value="1"/>
</dbReference>
<evidence type="ECO:0000256" key="2">
    <source>
        <dbReference type="ARBA" id="ARBA00023125"/>
    </source>
</evidence>
<accession>A0A7X5YI28</accession>
<keyword evidence="1" id="KW-0805">Transcription regulation</keyword>
<evidence type="ECO:0000256" key="1">
    <source>
        <dbReference type="ARBA" id="ARBA00023015"/>
    </source>
</evidence>
<protein>
    <submittedName>
        <fullName evidence="5">CRP-like cAMP-binding protein</fullName>
    </submittedName>
</protein>
<dbReference type="InterPro" id="IPR036390">
    <property type="entry name" value="WH_DNA-bd_sf"/>
</dbReference>
<dbReference type="Proteomes" id="UP000587415">
    <property type="component" value="Unassembled WGS sequence"/>
</dbReference>
<dbReference type="RefSeq" id="WP_168045247.1">
    <property type="nucleotide sequence ID" value="NZ_JAATJM010000001.1"/>
</dbReference>
<feature type="domain" description="HTH crp-type" evidence="4">
    <location>
        <begin position="141"/>
        <end position="207"/>
    </location>
</feature>
<dbReference type="EMBL" id="JAATJM010000001">
    <property type="protein sequence ID" value="NJC40361.1"/>
    <property type="molecule type" value="Genomic_DNA"/>
</dbReference>
<proteinExistence type="predicted"/>
<dbReference type="GO" id="GO:0006355">
    <property type="term" value="P:regulation of DNA-templated transcription"/>
    <property type="evidence" value="ECO:0007669"/>
    <property type="project" value="InterPro"/>
</dbReference>
<organism evidence="5 6">
    <name type="scientific">Brevundimonas alba</name>
    <dbReference type="NCBI Taxonomy" id="74314"/>
    <lineage>
        <taxon>Bacteria</taxon>
        <taxon>Pseudomonadati</taxon>
        <taxon>Pseudomonadota</taxon>
        <taxon>Alphaproteobacteria</taxon>
        <taxon>Caulobacterales</taxon>
        <taxon>Caulobacteraceae</taxon>
        <taxon>Brevundimonas</taxon>
    </lineage>
</organism>
<evidence type="ECO:0000256" key="3">
    <source>
        <dbReference type="ARBA" id="ARBA00023163"/>
    </source>
</evidence>
<reference evidence="5 6" key="1">
    <citation type="submission" date="2020-03" db="EMBL/GenBank/DDBJ databases">
        <title>Genomic Encyclopedia of Type Strains, Phase IV (KMG-IV): sequencing the most valuable type-strain genomes for metagenomic binning, comparative biology and taxonomic classification.</title>
        <authorList>
            <person name="Goeker M."/>
        </authorList>
    </citation>
    <scope>NUCLEOTIDE SEQUENCE [LARGE SCALE GENOMIC DNA]</scope>
    <source>
        <strain evidence="5 6">DSM 4736</strain>
    </source>
</reference>
<evidence type="ECO:0000313" key="6">
    <source>
        <dbReference type="Proteomes" id="UP000587415"/>
    </source>
</evidence>
<dbReference type="SUPFAM" id="SSF46785">
    <property type="entry name" value="Winged helix' DNA-binding domain"/>
    <property type="match status" value="1"/>
</dbReference>
<dbReference type="Gene3D" id="1.10.10.10">
    <property type="entry name" value="Winged helix-like DNA-binding domain superfamily/Winged helix DNA-binding domain"/>
    <property type="match status" value="1"/>
</dbReference>
<dbReference type="InterPro" id="IPR018490">
    <property type="entry name" value="cNMP-bd_dom_sf"/>
</dbReference>
<gene>
    <name evidence="5" type="ORF">GGQ87_000619</name>
</gene>
<keyword evidence="2" id="KW-0238">DNA-binding</keyword>
<dbReference type="InterPro" id="IPR012318">
    <property type="entry name" value="HTH_CRP"/>
</dbReference>
<evidence type="ECO:0000259" key="4">
    <source>
        <dbReference type="PROSITE" id="PS51063"/>
    </source>
</evidence>
<dbReference type="InterPro" id="IPR036388">
    <property type="entry name" value="WH-like_DNA-bd_sf"/>
</dbReference>
<sequence>MAPQNQLLLALYRLNPAMLLTHVREVTLTAGDTVSEEGVVPRTVIFPEGCLLSSVASMADGRMVEVAALGQGDAAGLLSCLTSAPETCRTVVRIGGPARTIAASVLRSAADEDEGVRRALLQTVRHVAVRAEHELACSALHDVTARLAKWLLLTCARTGKQRLPLTQDDMAVILGVQRTTLNASALHLKSAGAVRYSRGVLEVLDAGRLEAMACECYGHAVRDFEPEGAPGHRHVA</sequence>
<dbReference type="Pfam" id="PF13545">
    <property type="entry name" value="HTH_Crp_2"/>
    <property type="match status" value="1"/>
</dbReference>
<dbReference type="Gene3D" id="2.60.120.10">
    <property type="entry name" value="Jelly Rolls"/>
    <property type="match status" value="1"/>
</dbReference>
<dbReference type="InterPro" id="IPR014710">
    <property type="entry name" value="RmlC-like_jellyroll"/>
</dbReference>
<dbReference type="GO" id="GO:0003677">
    <property type="term" value="F:DNA binding"/>
    <property type="evidence" value="ECO:0007669"/>
    <property type="project" value="UniProtKB-KW"/>
</dbReference>
<dbReference type="SUPFAM" id="SSF51206">
    <property type="entry name" value="cAMP-binding domain-like"/>
    <property type="match status" value="1"/>
</dbReference>
<dbReference type="AlphaFoldDB" id="A0A7X5YI28"/>
<evidence type="ECO:0000313" key="5">
    <source>
        <dbReference type="EMBL" id="NJC40361.1"/>
    </source>
</evidence>
<keyword evidence="6" id="KW-1185">Reference proteome</keyword>
<name>A0A7X5YI28_9CAUL</name>
<keyword evidence="3" id="KW-0804">Transcription</keyword>